<evidence type="ECO:0000313" key="7">
    <source>
        <dbReference type="EMBL" id="SDX81403.1"/>
    </source>
</evidence>
<comment type="function">
    <text evidence="3">Catalyzes two sequential steps in the biosynthesis of coenzyme A. In the first step cysteine is conjugated to 4'-phosphopantothenate to form 4-phosphopantothenoylcysteine. In the second step the latter compound is decarboxylated to form 4'-phosphopantotheine.</text>
</comment>
<keyword evidence="3" id="KW-0479">Metal-binding</keyword>
<keyword evidence="3 4" id="KW-0285">Flavoprotein</keyword>
<feature type="active site" description="Proton donor" evidence="3">
    <location>
        <position position="162"/>
    </location>
</feature>
<dbReference type="EC" id="4.1.1.36" evidence="3"/>
<organism evidence="7 8">
    <name type="scientific">Acetomicrobium thermoterrenum DSM 13490</name>
    <dbReference type="NCBI Taxonomy" id="1120987"/>
    <lineage>
        <taxon>Bacteria</taxon>
        <taxon>Thermotogati</taxon>
        <taxon>Synergistota</taxon>
        <taxon>Synergistia</taxon>
        <taxon>Synergistales</taxon>
        <taxon>Acetomicrobiaceae</taxon>
        <taxon>Acetomicrobium</taxon>
    </lineage>
</organism>
<evidence type="ECO:0000256" key="2">
    <source>
        <dbReference type="ARBA" id="ARBA00023239"/>
    </source>
</evidence>
<evidence type="ECO:0000259" key="6">
    <source>
        <dbReference type="Pfam" id="PF04127"/>
    </source>
</evidence>
<dbReference type="GO" id="GO:0015937">
    <property type="term" value="P:coenzyme A biosynthetic process"/>
    <property type="evidence" value="ECO:0007669"/>
    <property type="project" value="UniProtKB-UniRule"/>
</dbReference>
<comment type="caution">
    <text evidence="3">Lacks conserved residue(s) required for the propagation of feature annotation.</text>
</comment>
<dbReference type="InterPro" id="IPR036551">
    <property type="entry name" value="Flavin_trans-like"/>
</dbReference>
<dbReference type="SUPFAM" id="SSF102645">
    <property type="entry name" value="CoaB-like"/>
    <property type="match status" value="1"/>
</dbReference>
<name>A0A1H3ERN4_9BACT</name>
<keyword evidence="3 4" id="KW-0288">FMN</keyword>
<comment type="catalytic activity">
    <reaction evidence="3 4">
        <text>N-[(R)-4-phosphopantothenoyl]-L-cysteine + H(+) = (R)-4'-phosphopantetheine + CO2</text>
        <dbReference type="Rhea" id="RHEA:16793"/>
        <dbReference type="ChEBI" id="CHEBI:15378"/>
        <dbReference type="ChEBI" id="CHEBI:16526"/>
        <dbReference type="ChEBI" id="CHEBI:59458"/>
        <dbReference type="ChEBI" id="CHEBI:61723"/>
        <dbReference type="EC" id="4.1.1.36"/>
    </reaction>
</comment>
<dbReference type="PANTHER" id="PTHR14359">
    <property type="entry name" value="HOMO-OLIGOMERIC FLAVIN CONTAINING CYS DECARBOXYLASE FAMILY"/>
    <property type="match status" value="1"/>
</dbReference>
<dbReference type="RefSeq" id="WP_091460701.1">
    <property type="nucleotide sequence ID" value="NZ_FNPD01000003.1"/>
</dbReference>
<dbReference type="GO" id="GO:0015941">
    <property type="term" value="P:pantothenate catabolic process"/>
    <property type="evidence" value="ECO:0007669"/>
    <property type="project" value="InterPro"/>
</dbReference>
<evidence type="ECO:0000256" key="4">
    <source>
        <dbReference type="RuleBase" id="RU364078"/>
    </source>
</evidence>
<dbReference type="GO" id="GO:0004633">
    <property type="term" value="F:phosphopantothenoylcysteine decarboxylase activity"/>
    <property type="evidence" value="ECO:0007669"/>
    <property type="project" value="UniProtKB-UniRule"/>
</dbReference>
<comment type="catalytic activity">
    <reaction evidence="3 4">
        <text>(R)-4'-phosphopantothenate + L-cysteine + CTP = N-[(R)-4-phosphopantothenoyl]-L-cysteine + CMP + diphosphate + H(+)</text>
        <dbReference type="Rhea" id="RHEA:19397"/>
        <dbReference type="ChEBI" id="CHEBI:10986"/>
        <dbReference type="ChEBI" id="CHEBI:15378"/>
        <dbReference type="ChEBI" id="CHEBI:33019"/>
        <dbReference type="ChEBI" id="CHEBI:35235"/>
        <dbReference type="ChEBI" id="CHEBI:37563"/>
        <dbReference type="ChEBI" id="CHEBI:59458"/>
        <dbReference type="ChEBI" id="CHEBI:60377"/>
        <dbReference type="EC" id="6.3.2.5"/>
    </reaction>
</comment>
<dbReference type="InterPro" id="IPR035929">
    <property type="entry name" value="CoaB-like_sf"/>
</dbReference>
<dbReference type="NCBIfam" id="TIGR00521">
    <property type="entry name" value="coaBC_dfp"/>
    <property type="match status" value="1"/>
</dbReference>
<feature type="binding site" evidence="3">
    <location>
        <position position="283"/>
    </location>
    <ligand>
        <name>CTP</name>
        <dbReference type="ChEBI" id="CHEBI:37563"/>
    </ligand>
</feature>
<comment type="similarity">
    <text evidence="3 4">In the C-terminal section; belongs to the PPC synthetase family.</text>
</comment>
<feature type="domain" description="DNA/pantothenate metabolism flavoprotein C-terminal" evidence="6">
    <location>
        <begin position="191"/>
        <end position="399"/>
    </location>
</feature>
<keyword evidence="1 3" id="KW-0210">Decarboxylase</keyword>
<dbReference type="InterPro" id="IPR003382">
    <property type="entry name" value="Flavoprotein"/>
</dbReference>
<feature type="region of interest" description="Phosphopantothenate--cysteine ligase" evidence="3">
    <location>
        <begin position="195"/>
        <end position="404"/>
    </location>
</feature>
<dbReference type="HAMAP" id="MF_02225">
    <property type="entry name" value="CoaBC"/>
    <property type="match status" value="1"/>
</dbReference>
<dbReference type="InterPro" id="IPR005252">
    <property type="entry name" value="CoaBC"/>
</dbReference>
<dbReference type="GO" id="GO:0046872">
    <property type="term" value="F:metal ion binding"/>
    <property type="evidence" value="ECO:0007669"/>
    <property type="project" value="UniProtKB-KW"/>
</dbReference>
<feature type="binding site" evidence="3">
    <location>
        <position position="293"/>
    </location>
    <ligand>
        <name>CTP</name>
        <dbReference type="ChEBI" id="CHEBI:37563"/>
    </ligand>
</feature>
<feature type="binding site" evidence="3">
    <location>
        <position position="329"/>
    </location>
    <ligand>
        <name>CTP</name>
        <dbReference type="ChEBI" id="CHEBI:37563"/>
    </ligand>
</feature>
<comment type="pathway">
    <text evidence="3 4">Cofactor biosynthesis; coenzyme A biosynthesis; CoA from (R)-pantothenate: step 3/5.</text>
</comment>
<dbReference type="InterPro" id="IPR007085">
    <property type="entry name" value="DNA/pantothenate-metab_flavo_C"/>
</dbReference>
<feature type="domain" description="Flavoprotein" evidence="5">
    <location>
        <begin position="9"/>
        <end position="145"/>
    </location>
</feature>
<comment type="function">
    <text evidence="4">Catalyzes two steps in the biosynthesis of coenzyme A. In the first step cysteine is conjugated to 4'-phosphopantothenate to form 4-phosphopantothenoylcysteine, in the latter compound is decarboxylated to form 4'-phosphopantotheine.</text>
</comment>
<feature type="region of interest" description="Phosphopantothenoylcysteine decarboxylase" evidence="3">
    <location>
        <begin position="1"/>
        <end position="194"/>
    </location>
</feature>
<dbReference type="GO" id="GO:0071513">
    <property type="term" value="C:phosphopantothenoylcysteine decarboxylase complex"/>
    <property type="evidence" value="ECO:0007669"/>
    <property type="project" value="TreeGrafter"/>
</dbReference>
<keyword evidence="3" id="KW-0511">Multifunctional enzyme</keyword>
<keyword evidence="3 4" id="KW-0436">Ligase</keyword>
<dbReference type="Pfam" id="PF02441">
    <property type="entry name" value="Flavoprotein"/>
    <property type="match status" value="1"/>
</dbReference>
<reference evidence="8" key="1">
    <citation type="submission" date="2016-10" db="EMBL/GenBank/DDBJ databases">
        <authorList>
            <person name="Varghese N."/>
            <person name="Submissions S."/>
        </authorList>
    </citation>
    <scope>NUCLEOTIDE SEQUENCE [LARGE SCALE GENOMIC DNA]</scope>
    <source>
        <strain evidence="8">DSM 13490</strain>
    </source>
</reference>
<comment type="pathway">
    <text evidence="3 4">Cofactor biosynthesis; coenzyme A biosynthesis; CoA from (R)-pantothenate: step 2/5.</text>
</comment>
<dbReference type="Gene3D" id="3.40.50.10300">
    <property type="entry name" value="CoaB-like"/>
    <property type="match status" value="1"/>
</dbReference>
<dbReference type="Pfam" id="PF04127">
    <property type="entry name" value="DFP"/>
    <property type="match status" value="1"/>
</dbReference>
<feature type="binding site" evidence="3">
    <location>
        <position position="343"/>
    </location>
    <ligand>
        <name>CTP</name>
        <dbReference type="ChEBI" id="CHEBI:37563"/>
    </ligand>
</feature>
<comment type="similarity">
    <text evidence="3 4">In the N-terminal section; belongs to the HFCD (homo-oligomeric flavin containing Cys decarboxylase) superfamily.</text>
</comment>
<dbReference type="EC" id="6.3.2.5" evidence="3"/>
<dbReference type="GO" id="GO:0010181">
    <property type="term" value="F:FMN binding"/>
    <property type="evidence" value="ECO:0007669"/>
    <property type="project" value="UniProtKB-UniRule"/>
</dbReference>
<gene>
    <name evidence="3" type="primary">coaBC</name>
    <name evidence="7" type="ORF">SAMN03080603_00766</name>
</gene>
<dbReference type="GO" id="GO:0004632">
    <property type="term" value="F:phosphopantothenate--cysteine ligase activity"/>
    <property type="evidence" value="ECO:0007669"/>
    <property type="project" value="UniProtKB-UniRule"/>
</dbReference>
<dbReference type="AlphaFoldDB" id="A0A1H3ERN4"/>
<sequence>MLEWKTNRKVLFGISGGISAYKIPDVVSTLMKYKSDIEVIMTRSASSFVTPLSLSTLTGKKTWMEEDFLSDQRGWKIPHISLADWAEVFIIAPATANVIRRAAFGEAETLLGATMLATRAPVVIFPAMNIHMWEHPATQRHVKMSGELGYIVIPPEEGFLACGYEGKGRLPKKEVILEILWRVLSPKRDLIGKKIIVTSGPTREFMDPVRFISNPSSGKMGYAVARTAWYRGADVTLIKGPTYLEPPFGVRTIDVTTAQEMYDAVLKESDGADIVVKAAAVGDYRFAHTLDQKLKREGRGHLEVILEENPDIAAEVGKRKRQGQILVGFAAESTEVVENALSKLNKKNMDMIVANDITARGSGFESDTNSVTVICKTGRTSRLEGSKEEVAWGLWDIVEAEFLS</sequence>
<dbReference type="UniPathway" id="UPA00241">
    <property type="reaction ID" value="UER00353"/>
</dbReference>
<protein>
    <recommendedName>
        <fullName evidence="3">Coenzyme A biosynthesis bifunctional protein CoaBC</fullName>
    </recommendedName>
    <alternativeName>
        <fullName evidence="3">DNA/pantothenate metabolism flavoprotein</fullName>
    </alternativeName>
    <alternativeName>
        <fullName evidence="3">Phosphopantothenoylcysteine synthetase/decarboxylase</fullName>
        <shortName evidence="3">PPCS-PPCDC</shortName>
    </alternativeName>
    <domain>
        <recommendedName>
            <fullName evidence="3">Phosphopantothenoylcysteine decarboxylase</fullName>
            <shortName evidence="3">PPC decarboxylase</shortName>
            <shortName evidence="3">PPC-DC</shortName>
            <ecNumber evidence="3">4.1.1.36</ecNumber>
        </recommendedName>
        <alternativeName>
            <fullName evidence="3">CoaC</fullName>
        </alternativeName>
    </domain>
    <domain>
        <recommendedName>
            <fullName evidence="3">Phosphopantothenate--cysteine ligase</fullName>
            <ecNumber evidence="3">6.3.2.5</ecNumber>
        </recommendedName>
        <alternativeName>
            <fullName evidence="3">CoaB</fullName>
        </alternativeName>
        <alternativeName>
            <fullName evidence="3">Phosphopantothenoylcysteine synthetase</fullName>
            <shortName evidence="3">PPC synthetase</shortName>
            <shortName evidence="3">PPC-S</shortName>
        </alternativeName>
    </domain>
</protein>
<keyword evidence="2 3" id="KW-0456">Lyase</keyword>
<keyword evidence="3" id="KW-0460">Magnesium</keyword>
<comment type="cofactor">
    <cofactor evidence="3">
        <name>FMN</name>
        <dbReference type="ChEBI" id="CHEBI:58210"/>
    </cofactor>
    <text evidence="3">Binds 1 FMN per subunit.</text>
</comment>
<evidence type="ECO:0000256" key="3">
    <source>
        <dbReference type="HAMAP-Rule" id="MF_02225"/>
    </source>
</evidence>
<proteinExistence type="inferred from homology"/>
<dbReference type="EMBL" id="FNPD01000003">
    <property type="protein sequence ID" value="SDX81403.1"/>
    <property type="molecule type" value="Genomic_DNA"/>
</dbReference>
<accession>A0A1H3ERN4</accession>
<comment type="cofactor">
    <cofactor evidence="3">
        <name>Mg(2+)</name>
        <dbReference type="ChEBI" id="CHEBI:18420"/>
    </cofactor>
</comment>
<dbReference type="PANTHER" id="PTHR14359:SF6">
    <property type="entry name" value="PHOSPHOPANTOTHENOYLCYSTEINE DECARBOXYLASE"/>
    <property type="match status" value="1"/>
</dbReference>
<feature type="binding site" evidence="3">
    <location>
        <position position="347"/>
    </location>
    <ligand>
        <name>CTP</name>
        <dbReference type="ChEBI" id="CHEBI:37563"/>
    </ligand>
</feature>
<evidence type="ECO:0000313" key="8">
    <source>
        <dbReference type="Proteomes" id="UP000199266"/>
    </source>
</evidence>
<evidence type="ECO:0000256" key="1">
    <source>
        <dbReference type="ARBA" id="ARBA00022793"/>
    </source>
</evidence>
<evidence type="ECO:0000259" key="5">
    <source>
        <dbReference type="Pfam" id="PF02441"/>
    </source>
</evidence>
<keyword evidence="8" id="KW-1185">Reference proteome</keyword>
<dbReference type="Gene3D" id="3.40.50.1950">
    <property type="entry name" value="Flavin prenyltransferase-like"/>
    <property type="match status" value="1"/>
</dbReference>
<dbReference type="Proteomes" id="UP000199266">
    <property type="component" value="Unassembled WGS sequence"/>
</dbReference>
<dbReference type="SUPFAM" id="SSF52507">
    <property type="entry name" value="Homo-oligomeric flavin-containing Cys decarboxylases, HFCD"/>
    <property type="match status" value="1"/>
</dbReference>